<feature type="domain" description="DUF1540" evidence="1">
    <location>
        <begin position="63"/>
        <end position="94"/>
    </location>
</feature>
<dbReference type="AlphaFoldDB" id="A0A7W7SSX1"/>
<name>A0A7W7SSX1_9ACTN</name>
<evidence type="ECO:0000313" key="2">
    <source>
        <dbReference type="EMBL" id="MBB4960338.1"/>
    </source>
</evidence>
<proteinExistence type="predicted"/>
<dbReference type="RefSeq" id="WP_184536129.1">
    <property type="nucleotide sequence ID" value="NZ_JACHJW010000001.1"/>
</dbReference>
<organism evidence="2 3">
    <name type="scientific">Micromonospora polyrhachis</name>
    <dbReference type="NCBI Taxonomy" id="1282883"/>
    <lineage>
        <taxon>Bacteria</taxon>
        <taxon>Bacillati</taxon>
        <taxon>Actinomycetota</taxon>
        <taxon>Actinomycetes</taxon>
        <taxon>Micromonosporales</taxon>
        <taxon>Micromonosporaceae</taxon>
        <taxon>Micromonospora</taxon>
    </lineage>
</organism>
<sequence length="98" mass="10424">MATALEMPRVQSCTVTSCSYNQDGCHAFAISVGGEDGHAQCSTFVEMPTRGGVDTMIALVGACQRSDCRHNSELECRAPAIDVSPEQAMADCMTYDPS</sequence>
<dbReference type="Proteomes" id="UP000578819">
    <property type="component" value="Unassembled WGS sequence"/>
</dbReference>
<evidence type="ECO:0000313" key="3">
    <source>
        <dbReference type="Proteomes" id="UP000578819"/>
    </source>
</evidence>
<gene>
    <name evidence="2" type="ORF">FHR38_004071</name>
</gene>
<evidence type="ECO:0000259" key="1">
    <source>
        <dbReference type="Pfam" id="PF07561"/>
    </source>
</evidence>
<protein>
    <recommendedName>
        <fullName evidence="1">DUF1540 domain-containing protein</fullName>
    </recommendedName>
</protein>
<dbReference type="Pfam" id="PF07561">
    <property type="entry name" value="DUF1540"/>
    <property type="match status" value="2"/>
</dbReference>
<reference evidence="2 3" key="1">
    <citation type="submission" date="2020-08" db="EMBL/GenBank/DDBJ databases">
        <title>Sequencing the genomes of 1000 actinobacteria strains.</title>
        <authorList>
            <person name="Klenk H.-P."/>
        </authorList>
    </citation>
    <scope>NUCLEOTIDE SEQUENCE [LARGE SCALE GENOMIC DNA]</scope>
    <source>
        <strain evidence="2 3">DSM 45886</strain>
    </source>
</reference>
<keyword evidence="3" id="KW-1185">Reference proteome</keyword>
<accession>A0A7W7SSX1</accession>
<dbReference type="EMBL" id="JACHJW010000001">
    <property type="protein sequence ID" value="MBB4960338.1"/>
    <property type="molecule type" value="Genomic_DNA"/>
</dbReference>
<comment type="caution">
    <text evidence="2">The sequence shown here is derived from an EMBL/GenBank/DDBJ whole genome shotgun (WGS) entry which is preliminary data.</text>
</comment>
<dbReference type="InterPro" id="IPR011437">
    <property type="entry name" value="DUF1540"/>
</dbReference>
<feature type="domain" description="DUF1540" evidence="1">
    <location>
        <begin position="13"/>
        <end position="44"/>
    </location>
</feature>